<reference evidence="1 2" key="1">
    <citation type="journal article" date="2013" name="PLoS Genet.">
        <title>Comparative genome structure, secondary metabolite, and effector coding capacity across Cochliobolus pathogens.</title>
        <authorList>
            <person name="Condon B.J."/>
            <person name="Leng Y."/>
            <person name="Wu D."/>
            <person name="Bushley K.E."/>
            <person name="Ohm R.A."/>
            <person name="Otillar R."/>
            <person name="Martin J."/>
            <person name="Schackwitz W."/>
            <person name="Grimwood J."/>
            <person name="MohdZainudin N."/>
            <person name="Xue C."/>
            <person name="Wang R."/>
            <person name="Manning V.A."/>
            <person name="Dhillon B."/>
            <person name="Tu Z.J."/>
            <person name="Steffenson B.J."/>
            <person name="Salamov A."/>
            <person name="Sun H."/>
            <person name="Lowry S."/>
            <person name="LaButti K."/>
            <person name="Han J."/>
            <person name="Copeland A."/>
            <person name="Lindquist E."/>
            <person name="Barry K."/>
            <person name="Schmutz J."/>
            <person name="Baker S.E."/>
            <person name="Ciuffetti L.M."/>
            <person name="Grigoriev I.V."/>
            <person name="Zhong S."/>
            <person name="Turgeon B.G."/>
        </authorList>
    </citation>
    <scope>NUCLEOTIDE SEQUENCE [LARGE SCALE GENOMIC DNA]</scope>
    <source>
        <strain evidence="1 2">26-R-13</strain>
    </source>
</reference>
<dbReference type="RefSeq" id="XP_007716839.1">
    <property type="nucleotide sequence ID" value="XM_007718649.1"/>
</dbReference>
<dbReference type="AlphaFoldDB" id="W6XTA7"/>
<dbReference type="HOGENOM" id="CLU_107714_1_1_1"/>
<evidence type="ECO:0000313" key="1">
    <source>
        <dbReference type="EMBL" id="EUC28868.1"/>
    </source>
</evidence>
<evidence type="ECO:0008006" key="3">
    <source>
        <dbReference type="Google" id="ProtNLM"/>
    </source>
</evidence>
<organism evidence="1 2">
    <name type="scientific">Cochliobolus carbonum (strain 26-R-13)</name>
    <name type="common">Maize leaf spot fungus</name>
    <name type="synonym">Bipolaris zeicola</name>
    <dbReference type="NCBI Taxonomy" id="930089"/>
    <lineage>
        <taxon>Eukaryota</taxon>
        <taxon>Fungi</taxon>
        <taxon>Dikarya</taxon>
        <taxon>Ascomycota</taxon>
        <taxon>Pezizomycotina</taxon>
        <taxon>Dothideomycetes</taxon>
        <taxon>Pleosporomycetidae</taxon>
        <taxon>Pleosporales</taxon>
        <taxon>Pleosporineae</taxon>
        <taxon>Pleosporaceae</taxon>
        <taxon>Bipolaris</taxon>
    </lineage>
</organism>
<dbReference type="Proteomes" id="UP000053841">
    <property type="component" value="Unassembled WGS sequence"/>
</dbReference>
<sequence length="120" mass="13216">MGSNTKDTVWPDHPVPDSVEKLIDRFFSLLDTQDSNVGNILTDEIFASDGRGQLGGHVFAGTEEICKSRDNAWAALNARKHVLRVYSSKADASDLLFIAIVAMDLKNGEHVEGIEYIILI</sequence>
<proteinExistence type="predicted"/>
<dbReference type="OrthoDB" id="3468019at2759"/>
<dbReference type="eggNOG" id="ENOG502SVBV">
    <property type="taxonomic scope" value="Eukaryota"/>
</dbReference>
<accession>W6XTA7</accession>
<evidence type="ECO:0000313" key="2">
    <source>
        <dbReference type="Proteomes" id="UP000053841"/>
    </source>
</evidence>
<dbReference type="GeneID" id="19143668"/>
<dbReference type="KEGG" id="bze:COCCADRAFT_108036"/>
<protein>
    <recommendedName>
        <fullName evidence="3">SnoaL-like domain-containing protein</fullName>
    </recommendedName>
</protein>
<keyword evidence="2" id="KW-1185">Reference proteome</keyword>
<gene>
    <name evidence="1" type="ORF">COCCADRAFT_108036</name>
</gene>
<name>W6XTA7_COCC2</name>
<dbReference type="EMBL" id="KI964782">
    <property type="protein sequence ID" value="EUC28868.1"/>
    <property type="molecule type" value="Genomic_DNA"/>
</dbReference>